<organism evidence="3 4">
    <name type="scientific">Thalassoglobus polymorphus</name>
    <dbReference type="NCBI Taxonomy" id="2527994"/>
    <lineage>
        <taxon>Bacteria</taxon>
        <taxon>Pseudomonadati</taxon>
        <taxon>Planctomycetota</taxon>
        <taxon>Planctomycetia</taxon>
        <taxon>Planctomycetales</taxon>
        <taxon>Planctomycetaceae</taxon>
        <taxon>Thalassoglobus</taxon>
    </lineage>
</organism>
<accession>A0A517QVH1</accession>
<dbReference type="InterPro" id="IPR021994">
    <property type="entry name" value="DUF3592"/>
</dbReference>
<protein>
    <recommendedName>
        <fullName evidence="2">DUF3592 domain-containing protein</fullName>
    </recommendedName>
</protein>
<dbReference type="Proteomes" id="UP000315724">
    <property type="component" value="Chromosome"/>
</dbReference>
<dbReference type="AlphaFoldDB" id="A0A517QVH1"/>
<feature type="transmembrane region" description="Helical" evidence="1">
    <location>
        <begin position="20"/>
        <end position="45"/>
    </location>
</feature>
<evidence type="ECO:0000313" key="4">
    <source>
        <dbReference type="Proteomes" id="UP000315724"/>
    </source>
</evidence>
<dbReference type="RefSeq" id="WP_145205513.1">
    <property type="nucleotide sequence ID" value="NZ_CP036267.1"/>
</dbReference>
<feature type="domain" description="DUF3592" evidence="2">
    <location>
        <begin position="63"/>
        <end position="142"/>
    </location>
</feature>
<evidence type="ECO:0000259" key="2">
    <source>
        <dbReference type="Pfam" id="PF12158"/>
    </source>
</evidence>
<reference evidence="3 4" key="1">
    <citation type="submission" date="2019-02" db="EMBL/GenBank/DDBJ databases">
        <title>Deep-cultivation of Planctomycetes and their phenomic and genomic characterization uncovers novel biology.</title>
        <authorList>
            <person name="Wiegand S."/>
            <person name="Jogler M."/>
            <person name="Boedeker C."/>
            <person name="Pinto D."/>
            <person name="Vollmers J."/>
            <person name="Rivas-Marin E."/>
            <person name="Kohn T."/>
            <person name="Peeters S.H."/>
            <person name="Heuer A."/>
            <person name="Rast P."/>
            <person name="Oberbeckmann S."/>
            <person name="Bunk B."/>
            <person name="Jeske O."/>
            <person name="Meyerdierks A."/>
            <person name="Storesund J.E."/>
            <person name="Kallscheuer N."/>
            <person name="Luecker S."/>
            <person name="Lage O.M."/>
            <person name="Pohl T."/>
            <person name="Merkel B.J."/>
            <person name="Hornburger P."/>
            <person name="Mueller R.-W."/>
            <person name="Bruemmer F."/>
            <person name="Labrenz M."/>
            <person name="Spormann A.M."/>
            <person name="Op den Camp H."/>
            <person name="Overmann J."/>
            <person name="Amann R."/>
            <person name="Jetten M.S.M."/>
            <person name="Mascher T."/>
            <person name="Medema M.H."/>
            <person name="Devos D.P."/>
            <person name="Kaster A.-K."/>
            <person name="Ovreas L."/>
            <person name="Rohde M."/>
            <person name="Galperin M.Y."/>
            <person name="Jogler C."/>
        </authorList>
    </citation>
    <scope>NUCLEOTIDE SEQUENCE [LARGE SCALE GENOMIC DNA]</scope>
    <source>
        <strain evidence="3 4">Mal48</strain>
    </source>
</reference>
<gene>
    <name evidence="3" type="ORF">Mal48_49070</name>
</gene>
<dbReference type="OrthoDB" id="228317at2"/>
<keyword evidence="4" id="KW-1185">Reference proteome</keyword>
<evidence type="ECO:0000256" key="1">
    <source>
        <dbReference type="SAM" id="Phobius"/>
    </source>
</evidence>
<dbReference type="EMBL" id="CP036267">
    <property type="protein sequence ID" value="QDT35629.1"/>
    <property type="molecule type" value="Genomic_DNA"/>
</dbReference>
<name>A0A517QVH1_9PLAN</name>
<feature type="transmembrane region" description="Helical" evidence="1">
    <location>
        <begin position="277"/>
        <end position="297"/>
    </location>
</feature>
<keyword evidence="1" id="KW-0812">Transmembrane</keyword>
<proteinExistence type="predicted"/>
<dbReference type="Pfam" id="PF12158">
    <property type="entry name" value="DUF3592"/>
    <property type="match status" value="1"/>
</dbReference>
<sequence>MAKRQEALSVARSPGFGSLVGCFGVLFGLVFSTMFFGIGSLFLWLTAVHPGLQVWEASSWVETPCTIIKSDVEGRETYRVEIEYQFTFDGKLHKGDQYDFFDMSTSGRTSKERIVAKYKEGSEHVCFVDPDDPTKSVLHRGLSAKMWWGLFPIPFMVIGLVGYWVVFFGRTRIKNKLTHMQNRAIGDASLSEAMTGRSSQSFSTNRVASQSEWSDSSYDEEDLFEEPGSVTLAQESSPFGLALFLLFFALIWNGIVSVFVFSRFENWAKLDLGFEDLILVPFVLIGIGVFLASIYNFMAGMNPKPVLVLSRQLIPLGGAALLQWRFPNGTGSLQKLKISLTGLEEAKYRRGTNTYTDTETFCKEVLFETTALDELAEGEVEVNIPTEMMHSFNGGNNKVIWQIHFHGDIPMWPDINAKFPIRVVPHE</sequence>
<feature type="transmembrane region" description="Helical" evidence="1">
    <location>
        <begin position="146"/>
        <end position="166"/>
    </location>
</feature>
<dbReference type="KEGG" id="tpol:Mal48_49070"/>
<feature type="transmembrane region" description="Helical" evidence="1">
    <location>
        <begin position="239"/>
        <end position="262"/>
    </location>
</feature>
<keyword evidence="1" id="KW-0472">Membrane</keyword>
<keyword evidence="1" id="KW-1133">Transmembrane helix</keyword>
<evidence type="ECO:0000313" key="3">
    <source>
        <dbReference type="EMBL" id="QDT35629.1"/>
    </source>
</evidence>